<feature type="region of interest" description="Disordered" evidence="5">
    <location>
        <begin position="1"/>
        <end position="104"/>
    </location>
</feature>
<evidence type="ECO:0000256" key="3">
    <source>
        <dbReference type="ARBA" id="ARBA00022989"/>
    </source>
</evidence>
<dbReference type="InterPro" id="IPR051694">
    <property type="entry name" value="Immunoregulatory_rcpt-like"/>
</dbReference>
<proteinExistence type="predicted"/>
<evidence type="ECO:0000313" key="7">
    <source>
        <dbReference type="EMBL" id="KIK24965.1"/>
    </source>
</evidence>
<keyword evidence="8" id="KW-1185">Reference proteome</keyword>
<dbReference type="EMBL" id="KN833712">
    <property type="protein sequence ID" value="KIK24965.1"/>
    <property type="molecule type" value="Genomic_DNA"/>
</dbReference>
<keyword evidence="3 6" id="KW-1133">Transmembrane helix</keyword>
<reference evidence="8" key="2">
    <citation type="submission" date="2015-01" db="EMBL/GenBank/DDBJ databases">
        <title>Evolutionary Origins and Diversification of the Mycorrhizal Mutualists.</title>
        <authorList>
            <consortium name="DOE Joint Genome Institute"/>
            <consortium name="Mycorrhizal Genomics Consortium"/>
            <person name="Kohler A."/>
            <person name="Kuo A."/>
            <person name="Nagy L.G."/>
            <person name="Floudas D."/>
            <person name="Copeland A."/>
            <person name="Barry K.W."/>
            <person name="Cichocki N."/>
            <person name="Veneault-Fourrey C."/>
            <person name="LaButti K."/>
            <person name="Lindquist E.A."/>
            <person name="Lipzen A."/>
            <person name="Lundell T."/>
            <person name="Morin E."/>
            <person name="Murat C."/>
            <person name="Riley R."/>
            <person name="Ohm R."/>
            <person name="Sun H."/>
            <person name="Tunlid A."/>
            <person name="Henrissat B."/>
            <person name="Grigoriev I.V."/>
            <person name="Hibbett D.S."/>
            <person name="Martin F."/>
        </authorList>
    </citation>
    <scope>NUCLEOTIDE SEQUENCE [LARGE SCALE GENOMIC DNA]</scope>
    <source>
        <strain evidence="8">441</strain>
    </source>
</reference>
<keyword evidence="4 6" id="KW-0472">Membrane</keyword>
<feature type="compositionally biased region" description="Polar residues" evidence="5">
    <location>
        <begin position="220"/>
        <end position="232"/>
    </location>
</feature>
<evidence type="ECO:0000313" key="8">
    <source>
        <dbReference type="Proteomes" id="UP000054018"/>
    </source>
</evidence>
<feature type="compositionally biased region" description="Low complexity" evidence="5">
    <location>
        <begin position="267"/>
        <end position="276"/>
    </location>
</feature>
<evidence type="ECO:0000256" key="1">
    <source>
        <dbReference type="ARBA" id="ARBA00004167"/>
    </source>
</evidence>
<feature type="compositionally biased region" description="Polar residues" evidence="5">
    <location>
        <begin position="200"/>
        <end position="209"/>
    </location>
</feature>
<evidence type="ECO:0000256" key="4">
    <source>
        <dbReference type="ARBA" id="ARBA00023136"/>
    </source>
</evidence>
<dbReference type="Proteomes" id="UP000054018">
    <property type="component" value="Unassembled WGS sequence"/>
</dbReference>
<dbReference type="OrthoDB" id="2692594at2759"/>
<accession>A0A0C9YIU0</accession>
<feature type="compositionally biased region" description="Basic and acidic residues" evidence="5">
    <location>
        <begin position="335"/>
        <end position="347"/>
    </location>
</feature>
<dbReference type="HOGENOM" id="CLU_799542_0_0_1"/>
<protein>
    <submittedName>
        <fullName evidence="7">Uncharacterized protein</fullName>
    </submittedName>
</protein>
<comment type="subcellular location">
    <subcellularLocation>
        <location evidence="1">Membrane</location>
        <topology evidence="1">Single-pass membrane protein</topology>
    </subcellularLocation>
</comment>
<dbReference type="GO" id="GO:0016020">
    <property type="term" value="C:membrane"/>
    <property type="evidence" value="ECO:0007669"/>
    <property type="project" value="UniProtKB-SubCell"/>
</dbReference>
<evidence type="ECO:0000256" key="6">
    <source>
        <dbReference type="SAM" id="Phobius"/>
    </source>
</evidence>
<dbReference type="PANTHER" id="PTHR15549">
    <property type="entry name" value="PAIRED IMMUNOGLOBULIN-LIKE TYPE 2 RECEPTOR"/>
    <property type="match status" value="1"/>
</dbReference>
<feature type="compositionally biased region" description="Low complexity" evidence="5">
    <location>
        <begin position="8"/>
        <end position="103"/>
    </location>
</feature>
<feature type="compositionally biased region" description="Low complexity" evidence="5">
    <location>
        <begin position="179"/>
        <end position="199"/>
    </location>
</feature>
<dbReference type="AlphaFoldDB" id="A0A0C9YIU0"/>
<dbReference type="Gene3D" id="1.20.5.510">
    <property type="entry name" value="Single helix bin"/>
    <property type="match status" value="1"/>
</dbReference>
<organism evidence="7 8">
    <name type="scientific">Pisolithus microcarpus 441</name>
    <dbReference type="NCBI Taxonomy" id="765257"/>
    <lineage>
        <taxon>Eukaryota</taxon>
        <taxon>Fungi</taxon>
        <taxon>Dikarya</taxon>
        <taxon>Basidiomycota</taxon>
        <taxon>Agaricomycotina</taxon>
        <taxon>Agaricomycetes</taxon>
        <taxon>Agaricomycetidae</taxon>
        <taxon>Boletales</taxon>
        <taxon>Sclerodermatineae</taxon>
        <taxon>Pisolithaceae</taxon>
        <taxon>Pisolithus</taxon>
    </lineage>
</organism>
<evidence type="ECO:0000256" key="5">
    <source>
        <dbReference type="SAM" id="MobiDB-lite"/>
    </source>
</evidence>
<evidence type="ECO:0000256" key="2">
    <source>
        <dbReference type="ARBA" id="ARBA00022692"/>
    </source>
</evidence>
<feature type="compositionally biased region" description="Basic residues" evidence="5">
    <location>
        <begin position="277"/>
        <end position="287"/>
    </location>
</feature>
<dbReference type="STRING" id="765257.A0A0C9YIU0"/>
<keyword evidence="2 6" id="KW-0812">Transmembrane</keyword>
<reference evidence="7 8" key="1">
    <citation type="submission" date="2014-04" db="EMBL/GenBank/DDBJ databases">
        <authorList>
            <consortium name="DOE Joint Genome Institute"/>
            <person name="Kuo A."/>
            <person name="Kohler A."/>
            <person name="Costa M.D."/>
            <person name="Nagy L.G."/>
            <person name="Floudas D."/>
            <person name="Copeland A."/>
            <person name="Barry K.W."/>
            <person name="Cichocki N."/>
            <person name="Veneault-Fourrey C."/>
            <person name="LaButti K."/>
            <person name="Lindquist E.A."/>
            <person name="Lipzen A."/>
            <person name="Lundell T."/>
            <person name="Morin E."/>
            <person name="Murat C."/>
            <person name="Sun H."/>
            <person name="Tunlid A."/>
            <person name="Henrissat B."/>
            <person name="Grigoriev I.V."/>
            <person name="Hibbett D.S."/>
            <person name="Martin F."/>
            <person name="Nordberg H.P."/>
            <person name="Cantor M.N."/>
            <person name="Hua S.X."/>
        </authorList>
    </citation>
    <scope>NUCLEOTIDE SEQUENCE [LARGE SCALE GENOMIC DNA]</scope>
    <source>
        <strain evidence="7 8">441</strain>
    </source>
</reference>
<dbReference type="GO" id="GO:0071944">
    <property type="term" value="C:cell periphery"/>
    <property type="evidence" value="ECO:0007669"/>
    <property type="project" value="UniProtKB-ARBA"/>
</dbReference>
<feature type="region of interest" description="Disordered" evidence="5">
    <location>
        <begin position="161"/>
        <end position="347"/>
    </location>
</feature>
<gene>
    <name evidence="7" type="ORF">PISMIDRAFT_368913</name>
</gene>
<feature type="transmembrane region" description="Helical" evidence="6">
    <location>
        <begin position="107"/>
        <end position="129"/>
    </location>
</feature>
<sequence length="347" mass="37038">MSSSCTHPSCPISQSPSPTPTSSTYNADSSTTSTSSSSPTPADSSTLTTSSTTSFSSTPGYSRTFASSTTSSSSSTTTDSGTTAAPSAANQVPQSSSSSSSSSNTGAIVGGVVGGVAFLSCIALGLFLYMRRRRRKRIAPSSEFINSLRPGVAPVFMLESSPAQVPEKSKHSHHPLPTPYQQDAYYASSSPSSMDFPASTVSTDRSPGHQNMEKPLVPNRYSSQRAVASSHSGHVDAEDRQSSGSGEWDGDPVIETPRRTRSRRPESAPAFAARSSSSHHQRSHHQHQLPAQNSYPGVSPLGVSPPQISGFDRFTYQDDFASPPTLHRGTSLRPQRREDYERVWEER</sequence>
<name>A0A0C9YIU0_9AGAM</name>